<feature type="signal peptide" evidence="1">
    <location>
        <begin position="1"/>
        <end position="17"/>
    </location>
</feature>
<dbReference type="EMBL" id="JMCB01000020">
    <property type="protein sequence ID" value="KFE62737.1"/>
    <property type="molecule type" value="Genomic_DNA"/>
</dbReference>
<feature type="chain" id="PRO_5001799386" evidence="1">
    <location>
        <begin position="18"/>
        <end position="64"/>
    </location>
</feature>
<keyword evidence="3" id="KW-1185">Reference proteome</keyword>
<organism evidence="2 3">
    <name type="scientific">Hyalangium minutum</name>
    <dbReference type="NCBI Taxonomy" id="394096"/>
    <lineage>
        <taxon>Bacteria</taxon>
        <taxon>Pseudomonadati</taxon>
        <taxon>Myxococcota</taxon>
        <taxon>Myxococcia</taxon>
        <taxon>Myxococcales</taxon>
        <taxon>Cystobacterineae</taxon>
        <taxon>Archangiaceae</taxon>
        <taxon>Hyalangium</taxon>
    </lineage>
</organism>
<proteinExistence type="predicted"/>
<reference evidence="2 3" key="1">
    <citation type="submission" date="2014-04" db="EMBL/GenBank/DDBJ databases">
        <title>Genome assembly of Hyalangium minutum DSM 14724.</title>
        <authorList>
            <person name="Sharma G."/>
            <person name="Subramanian S."/>
        </authorList>
    </citation>
    <scope>NUCLEOTIDE SEQUENCE [LARGE SCALE GENOMIC DNA]</scope>
    <source>
        <strain evidence="2 3">DSM 14724</strain>
    </source>
</reference>
<evidence type="ECO:0000313" key="3">
    <source>
        <dbReference type="Proteomes" id="UP000028725"/>
    </source>
</evidence>
<comment type="caution">
    <text evidence="2">The sequence shown here is derived from an EMBL/GenBank/DDBJ whole genome shotgun (WGS) entry which is preliminary data.</text>
</comment>
<accession>A0A085W4X4</accession>
<sequence length="64" mass="6467">MAMLLVAAIGSPAQLFAAKVPTLPGSAQVATQAEGQAGFSFVGPQFVPAERPRASGSTRPIKDA</sequence>
<name>A0A085W4X4_9BACT</name>
<gene>
    <name evidence="2" type="ORF">DB31_3851</name>
</gene>
<dbReference type="AlphaFoldDB" id="A0A085W4X4"/>
<evidence type="ECO:0000256" key="1">
    <source>
        <dbReference type="SAM" id="SignalP"/>
    </source>
</evidence>
<dbReference type="RefSeq" id="WP_157232355.1">
    <property type="nucleotide sequence ID" value="NZ_JMCB01000020.1"/>
</dbReference>
<dbReference type="Proteomes" id="UP000028725">
    <property type="component" value="Unassembled WGS sequence"/>
</dbReference>
<keyword evidence="1" id="KW-0732">Signal</keyword>
<protein>
    <submittedName>
        <fullName evidence="2">Uncharacterized protein</fullName>
    </submittedName>
</protein>
<evidence type="ECO:0000313" key="2">
    <source>
        <dbReference type="EMBL" id="KFE62737.1"/>
    </source>
</evidence>